<protein>
    <recommendedName>
        <fullName evidence="2">Rhodanese domain-containing protein</fullName>
    </recommendedName>
</protein>
<evidence type="ECO:0000313" key="4">
    <source>
        <dbReference type="Proteomes" id="UP000228495"/>
    </source>
</evidence>
<dbReference type="SUPFAM" id="SSF52821">
    <property type="entry name" value="Rhodanese/Cell cycle control phosphatase"/>
    <property type="match status" value="1"/>
</dbReference>
<feature type="transmembrane region" description="Helical" evidence="1">
    <location>
        <begin position="5"/>
        <end position="22"/>
    </location>
</feature>
<dbReference type="Gene3D" id="2.60.40.10">
    <property type="entry name" value="Immunoglobulins"/>
    <property type="match status" value="1"/>
</dbReference>
<evidence type="ECO:0000313" key="3">
    <source>
        <dbReference type="EMBL" id="PIP56839.1"/>
    </source>
</evidence>
<dbReference type="Proteomes" id="UP000228495">
    <property type="component" value="Unassembled WGS sequence"/>
</dbReference>
<organism evidence="3 4">
    <name type="scientific">candidate division WWE3 bacterium CG22_combo_CG10-13_8_21_14_all_39_12</name>
    <dbReference type="NCBI Taxonomy" id="1975094"/>
    <lineage>
        <taxon>Bacteria</taxon>
        <taxon>Katanobacteria</taxon>
    </lineage>
</organism>
<dbReference type="SMART" id="SM00450">
    <property type="entry name" value="RHOD"/>
    <property type="match status" value="1"/>
</dbReference>
<proteinExistence type="predicted"/>
<dbReference type="InterPro" id="IPR013783">
    <property type="entry name" value="Ig-like_fold"/>
</dbReference>
<dbReference type="AlphaFoldDB" id="A0A2H0BGZ8"/>
<keyword evidence="1" id="KW-0472">Membrane</keyword>
<name>A0A2H0BGZ8_UNCKA</name>
<evidence type="ECO:0000259" key="2">
    <source>
        <dbReference type="PROSITE" id="PS50206"/>
    </source>
</evidence>
<dbReference type="PANTHER" id="PTHR43031">
    <property type="entry name" value="FAD-DEPENDENT OXIDOREDUCTASE"/>
    <property type="match status" value="1"/>
</dbReference>
<dbReference type="Pfam" id="PF00581">
    <property type="entry name" value="Rhodanese"/>
    <property type="match status" value="1"/>
</dbReference>
<gene>
    <name evidence="3" type="ORF">COX05_00885</name>
</gene>
<dbReference type="InterPro" id="IPR011467">
    <property type="entry name" value="DUF1573"/>
</dbReference>
<comment type="caution">
    <text evidence="3">The sequence shown here is derived from an EMBL/GenBank/DDBJ whole genome shotgun (WGS) entry which is preliminary data.</text>
</comment>
<dbReference type="CDD" id="cd00158">
    <property type="entry name" value="RHOD"/>
    <property type="match status" value="1"/>
</dbReference>
<evidence type="ECO:0000256" key="1">
    <source>
        <dbReference type="SAM" id="Phobius"/>
    </source>
</evidence>
<reference evidence="3 4" key="1">
    <citation type="submission" date="2017-09" db="EMBL/GenBank/DDBJ databases">
        <title>Depth-based differentiation of microbial function through sediment-hosted aquifers and enrichment of novel symbionts in the deep terrestrial subsurface.</title>
        <authorList>
            <person name="Probst A.J."/>
            <person name="Ladd B."/>
            <person name="Jarett J.K."/>
            <person name="Geller-Mcgrath D.E."/>
            <person name="Sieber C.M."/>
            <person name="Emerson J.B."/>
            <person name="Anantharaman K."/>
            <person name="Thomas B.C."/>
            <person name="Malmstrom R."/>
            <person name="Stieglmeier M."/>
            <person name="Klingl A."/>
            <person name="Woyke T."/>
            <person name="Ryan C.M."/>
            <person name="Banfield J.F."/>
        </authorList>
    </citation>
    <scope>NUCLEOTIDE SEQUENCE [LARGE SCALE GENOMIC DNA]</scope>
    <source>
        <strain evidence="3">CG22_combo_CG10-13_8_21_14_all_39_12</strain>
    </source>
</reference>
<keyword evidence="1" id="KW-0812">Transmembrane</keyword>
<sequence>MKQQILITFGVVAFIAIVLWQYKPAPITTSESLVVDSTYQNLSALEFDQQITDDVFLLDVHIPEQTHIIGTDAFISFDKIEENADRLPEDKNVKILVYCRSGNMSEIASETLLSLGYTNVNNLIGGKNAYDQYLLEIQKQGELTITPDNQDLGTVIYGDVPEAKFTIENGTNRVVNLTRVSTSCGCTKAFPAKEELNPGESITMKVTFDPAVHGDATDVGVLTRTIYVETDHPDFEKFENTITANVIRQ</sequence>
<feature type="domain" description="Rhodanese" evidence="2">
    <location>
        <begin position="78"/>
        <end position="139"/>
    </location>
</feature>
<dbReference type="Pfam" id="PF07610">
    <property type="entry name" value="DUF1573"/>
    <property type="match status" value="1"/>
</dbReference>
<dbReference type="PANTHER" id="PTHR43031:SF16">
    <property type="entry name" value="OXIDOREDUCTASE"/>
    <property type="match status" value="1"/>
</dbReference>
<dbReference type="Gene3D" id="3.40.250.10">
    <property type="entry name" value="Rhodanese-like domain"/>
    <property type="match status" value="1"/>
</dbReference>
<dbReference type="InterPro" id="IPR050229">
    <property type="entry name" value="GlpE_sulfurtransferase"/>
</dbReference>
<dbReference type="EMBL" id="PCSU01000012">
    <property type="protein sequence ID" value="PIP56839.1"/>
    <property type="molecule type" value="Genomic_DNA"/>
</dbReference>
<accession>A0A2H0BGZ8</accession>
<dbReference type="InterPro" id="IPR036873">
    <property type="entry name" value="Rhodanese-like_dom_sf"/>
</dbReference>
<keyword evidence="1" id="KW-1133">Transmembrane helix</keyword>
<dbReference type="PROSITE" id="PS50206">
    <property type="entry name" value="RHODANESE_3"/>
    <property type="match status" value="1"/>
</dbReference>
<dbReference type="InterPro" id="IPR001763">
    <property type="entry name" value="Rhodanese-like_dom"/>
</dbReference>